<organism evidence="1 2">
    <name type="scientific">Haemonchus contortus</name>
    <name type="common">Barber pole worm</name>
    <dbReference type="NCBI Taxonomy" id="6289"/>
    <lineage>
        <taxon>Eukaryota</taxon>
        <taxon>Metazoa</taxon>
        <taxon>Ecdysozoa</taxon>
        <taxon>Nematoda</taxon>
        <taxon>Chromadorea</taxon>
        <taxon>Rhabditida</taxon>
        <taxon>Rhabditina</taxon>
        <taxon>Rhabditomorpha</taxon>
        <taxon>Strongyloidea</taxon>
        <taxon>Trichostrongylidae</taxon>
        <taxon>Haemonchus</taxon>
    </lineage>
</organism>
<dbReference type="AlphaFoldDB" id="A0A7I4Z306"/>
<protein>
    <submittedName>
        <fullName evidence="2">Uncharacterized protein</fullName>
    </submittedName>
</protein>
<evidence type="ECO:0000313" key="1">
    <source>
        <dbReference type="Proteomes" id="UP000025227"/>
    </source>
</evidence>
<accession>A0A7I4Z306</accession>
<dbReference type="WBParaSite" id="HCON_00185440-00001">
    <property type="protein sequence ID" value="HCON_00185440-00001"/>
    <property type="gene ID" value="HCON_00185440"/>
</dbReference>
<reference evidence="2" key="1">
    <citation type="submission" date="2020-12" db="UniProtKB">
        <authorList>
            <consortium name="WormBaseParasite"/>
        </authorList>
    </citation>
    <scope>IDENTIFICATION</scope>
    <source>
        <strain evidence="2">MHco3</strain>
    </source>
</reference>
<evidence type="ECO:0000313" key="2">
    <source>
        <dbReference type="WBParaSite" id="HCON_00185440-00001"/>
    </source>
</evidence>
<name>A0A7I4Z306_HAECO</name>
<keyword evidence="1" id="KW-1185">Reference proteome</keyword>
<dbReference type="Proteomes" id="UP000025227">
    <property type="component" value="Unplaced"/>
</dbReference>
<sequence length="161" mass="17892">MVRLFTKALNERNVDARVSEARMIHWATLARDRRWMETLLAPARGNRRSTGRQVIQVILKVKIAGDFIVDGPSFSDVLSDSVRPEDNFILSAIDPLVHVTIPQISQGILSLIFVTAASASFSPMNFPKHSFLPALVCGFRLLHNSQYFITVLSNAALSSLN</sequence>
<proteinExistence type="predicted"/>